<feature type="signal peptide" evidence="1">
    <location>
        <begin position="1"/>
        <end position="22"/>
    </location>
</feature>
<dbReference type="EMBL" id="JAUOEK010000101">
    <property type="protein sequence ID" value="MDO5969903.1"/>
    <property type="molecule type" value="Genomic_DNA"/>
</dbReference>
<gene>
    <name evidence="2" type="ORF">Q4Q35_08785</name>
</gene>
<dbReference type="SUPFAM" id="SSF51658">
    <property type="entry name" value="Xylose isomerase-like"/>
    <property type="match status" value="1"/>
</dbReference>
<keyword evidence="1" id="KW-0732">Signal</keyword>
<dbReference type="Gene3D" id="3.20.20.150">
    <property type="entry name" value="Divalent-metal-dependent TIM barrel enzymes"/>
    <property type="match status" value="1"/>
</dbReference>
<proteinExistence type="predicted"/>
<dbReference type="Proteomes" id="UP001176883">
    <property type="component" value="Unassembled WGS sequence"/>
</dbReference>
<accession>A0ABT8W9T9</accession>
<dbReference type="PROSITE" id="PS51257">
    <property type="entry name" value="PROKAR_LIPOPROTEIN"/>
    <property type="match status" value="1"/>
</dbReference>
<evidence type="ECO:0000256" key="1">
    <source>
        <dbReference type="SAM" id="SignalP"/>
    </source>
</evidence>
<dbReference type="InterPro" id="IPR036237">
    <property type="entry name" value="Xyl_isomerase-like_sf"/>
</dbReference>
<dbReference type="RefSeq" id="WP_303277597.1">
    <property type="nucleotide sequence ID" value="NZ_JAUOEK010000101.1"/>
</dbReference>
<name>A0ABT8W9T9_9FLAO</name>
<feature type="chain" id="PRO_5046627614" description="Xylose isomerase-like TIM barrel domain-containing protein" evidence="1">
    <location>
        <begin position="23"/>
        <end position="291"/>
    </location>
</feature>
<sequence length="291" mass="33933">MKNYSKLIIFLLFVFIFSCANQGDRNIEMKDMYPWCVVMFDSIERTPAQRIHMLKDMGFVKYAYDWKDKHLDDMESEFQLAKENNIEIISVWLWLNAKRDSLGKLSPSNNRMFDIVKKSQLKTTLWLSFSNNFFEDRTQEQSMETAIEMIKFVNTKAKEIGCDIALYNHRGWFGNPNNQVEIIKALPEYNLKMVYNFHHAHDYLEDFPQIIKKIKPYLASVNLNGMKKEGSKILPIGSGDYETEMIKLLIMDEVFDGPWGILGHVENDDAKSVLERNIEGLNSLMVGSILE</sequence>
<keyword evidence="3" id="KW-1185">Reference proteome</keyword>
<evidence type="ECO:0000313" key="2">
    <source>
        <dbReference type="EMBL" id="MDO5969903.1"/>
    </source>
</evidence>
<evidence type="ECO:0000313" key="3">
    <source>
        <dbReference type="Proteomes" id="UP001176883"/>
    </source>
</evidence>
<evidence type="ECO:0008006" key="4">
    <source>
        <dbReference type="Google" id="ProtNLM"/>
    </source>
</evidence>
<reference evidence="2" key="1">
    <citation type="submission" date="2023-07" db="EMBL/GenBank/DDBJ databases">
        <title>Two novel species in the genus Flavivirga.</title>
        <authorList>
            <person name="Kwon K."/>
        </authorList>
    </citation>
    <scope>NUCLEOTIDE SEQUENCE</scope>
    <source>
        <strain evidence="2">KCTC 52353</strain>
    </source>
</reference>
<comment type="caution">
    <text evidence="2">The sequence shown here is derived from an EMBL/GenBank/DDBJ whole genome shotgun (WGS) entry which is preliminary data.</text>
</comment>
<organism evidence="2 3">
    <name type="scientific">Flavivirga aquimarina</name>
    <dbReference type="NCBI Taxonomy" id="2027862"/>
    <lineage>
        <taxon>Bacteria</taxon>
        <taxon>Pseudomonadati</taxon>
        <taxon>Bacteroidota</taxon>
        <taxon>Flavobacteriia</taxon>
        <taxon>Flavobacteriales</taxon>
        <taxon>Flavobacteriaceae</taxon>
        <taxon>Flavivirga</taxon>
    </lineage>
</organism>
<protein>
    <recommendedName>
        <fullName evidence="4">Xylose isomerase-like TIM barrel domain-containing protein</fullName>
    </recommendedName>
</protein>